<sequence length="582" mass="66389">MDKEARCEKQQAPGHIEGDDDAVSCSTDTSRWSSPSRLSCGSESPQHSSDCEDKAGSLIDKTPDVMPSVKRQGLKQSAGKAKEKDKKAQAVHKQIYTANHQILKLPPIKPLQVSMPRLQSVNLNSIRELMNQVWDLQQQLKDTRTENRLLKRSQHRHSVALQYYQDSEDSISQISKKYSNEVRALQTLLNETRTSRDNLARKLQSTEGELLKTKAALQHLQLLSQDHSLLQRKDLTLRLAEATAELERKDKRILDMQKNLDLCKASFKHQTDTQQKKIKEERKLTCYLQEQIYQLTQRIQDRERELQKHNIYSQRHLKGSSKKGRENKMVQTDGFVFLPTEVAKLLEFAYSETKERLEQQESFRNLVQNENTVRQGSLQQVDDGAIRPNARLRGGEDGWREEGPRDEGGKEEEGVTREEELEVLEVVRTVLRLEGEGEATSYREQVTEHKCRSPAPAAAQPGPQLLQRKDLTLRLAEATAELEMKDKRILEGSIAEIGRSITEIQPRVIKGSPHPFSRHYAHDASTDSGLLPKVRHKYIFTKSTEDLHNGRPVSSMDTTSCESTKSTVKVESSAVEFMTFIH</sequence>
<proteinExistence type="inferred from homology"/>
<dbReference type="GO" id="GO:0005930">
    <property type="term" value="C:axoneme"/>
    <property type="evidence" value="ECO:0007669"/>
    <property type="project" value="TreeGrafter"/>
</dbReference>
<dbReference type="Proteomes" id="UP000694891">
    <property type="component" value="Unplaced"/>
</dbReference>
<evidence type="ECO:0000256" key="3">
    <source>
        <dbReference type="ARBA" id="ARBA00041189"/>
    </source>
</evidence>
<dbReference type="PANTHER" id="PTHR16650">
    <property type="entry name" value="C21ORF13-RELATED"/>
    <property type="match status" value="1"/>
</dbReference>
<feature type="region of interest" description="Disordered" evidence="6">
    <location>
        <begin position="1"/>
        <end position="65"/>
    </location>
</feature>
<evidence type="ECO:0000256" key="6">
    <source>
        <dbReference type="SAM" id="MobiDB-lite"/>
    </source>
</evidence>
<evidence type="ECO:0000256" key="1">
    <source>
        <dbReference type="ARBA" id="ARBA00010229"/>
    </source>
</evidence>
<reference evidence="9" key="1">
    <citation type="submission" date="2025-08" db="UniProtKB">
        <authorList>
            <consortium name="RefSeq"/>
        </authorList>
    </citation>
    <scope>IDENTIFICATION</scope>
</reference>
<feature type="compositionally biased region" description="Polar residues" evidence="6">
    <location>
        <begin position="24"/>
        <end position="48"/>
    </location>
</feature>
<dbReference type="GO" id="GO:0042073">
    <property type="term" value="P:intraciliary transport"/>
    <property type="evidence" value="ECO:0007669"/>
    <property type="project" value="TreeGrafter"/>
</dbReference>
<protein>
    <recommendedName>
        <fullName evidence="3">Lebercilin-like protein</fullName>
    </recommendedName>
    <alternativeName>
        <fullName evidence="4">Leber congenital amaurosis 5-like protein</fullName>
    </alternativeName>
</protein>
<organism evidence="8 9">
    <name type="scientific">Stegastes partitus</name>
    <name type="common">bicolor damselfish</name>
    <dbReference type="NCBI Taxonomy" id="144197"/>
    <lineage>
        <taxon>Eukaryota</taxon>
        <taxon>Metazoa</taxon>
        <taxon>Chordata</taxon>
        <taxon>Craniata</taxon>
        <taxon>Vertebrata</taxon>
        <taxon>Euteleostomi</taxon>
        <taxon>Actinopterygii</taxon>
        <taxon>Neopterygii</taxon>
        <taxon>Teleostei</taxon>
        <taxon>Neoteleostei</taxon>
        <taxon>Acanthomorphata</taxon>
        <taxon>Ovalentaria</taxon>
        <taxon>Pomacentridae</taxon>
        <taxon>Stegastes</taxon>
    </lineage>
</organism>
<evidence type="ECO:0000256" key="5">
    <source>
        <dbReference type="SAM" id="Coils"/>
    </source>
</evidence>
<dbReference type="Pfam" id="PF15619">
    <property type="entry name" value="Lebercilin"/>
    <property type="match status" value="1"/>
</dbReference>
<keyword evidence="8" id="KW-1185">Reference proteome</keyword>
<evidence type="ECO:0000256" key="2">
    <source>
        <dbReference type="ARBA" id="ARBA00023054"/>
    </source>
</evidence>
<feature type="domain" description="Lebercilin" evidence="7">
    <location>
        <begin position="117"/>
        <end position="306"/>
    </location>
</feature>
<feature type="compositionally biased region" description="Basic and acidic residues" evidence="6">
    <location>
        <begin position="393"/>
        <end position="417"/>
    </location>
</feature>
<evidence type="ECO:0000313" key="9">
    <source>
        <dbReference type="RefSeq" id="XP_008274197.1"/>
    </source>
</evidence>
<dbReference type="AlphaFoldDB" id="A0A9Y4MTH6"/>
<accession>A0A9Y4MTH6</accession>
<keyword evidence="2 5" id="KW-0175">Coiled coil</keyword>
<dbReference type="InterPro" id="IPR028933">
    <property type="entry name" value="Lebercilin_dom"/>
</dbReference>
<evidence type="ECO:0000259" key="7">
    <source>
        <dbReference type="Pfam" id="PF15619"/>
    </source>
</evidence>
<feature type="region of interest" description="Disordered" evidence="6">
    <location>
        <begin position="374"/>
        <end position="417"/>
    </location>
</feature>
<evidence type="ECO:0000313" key="8">
    <source>
        <dbReference type="Proteomes" id="UP000694891"/>
    </source>
</evidence>
<dbReference type="RefSeq" id="XP_008274197.1">
    <property type="nucleotide sequence ID" value="XM_008275975.1"/>
</dbReference>
<dbReference type="GeneID" id="103353153"/>
<dbReference type="InterPro" id="IPR026188">
    <property type="entry name" value="Lebercilin-like"/>
</dbReference>
<gene>
    <name evidence="9" type="primary">LOC103353153</name>
</gene>
<dbReference type="PANTHER" id="PTHR16650:SF9">
    <property type="entry name" value="LEBERCILIN-LIKE PROTEIN"/>
    <property type="match status" value="1"/>
</dbReference>
<feature type="coiled-coil region" evidence="5">
    <location>
        <begin position="189"/>
        <end position="259"/>
    </location>
</feature>
<name>A0A9Y4MTH6_9TELE</name>
<evidence type="ECO:0000256" key="4">
    <source>
        <dbReference type="ARBA" id="ARBA00041402"/>
    </source>
</evidence>
<comment type="similarity">
    <text evidence="1">Belongs to the LCA5 family.</text>
</comment>